<dbReference type="InterPro" id="IPR013780">
    <property type="entry name" value="Glyco_hydro_b"/>
</dbReference>
<dbReference type="PROSITE" id="PS51257">
    <property type="entry name" value="PROKAR_LIPOPROTEIN"/>
    <property type="match status" value="1"/>
</dbReference>
<reference evidence="3 4" key="1">
    <citation type="submission" date="2018-07" db="EMBL/GenBank/DDBJ databases">
        <title>Genomic Encyclopedia of Type Strains, Phase IV (KMG-IV): sequencing the most valuable type-strain genomes for metagenomic binning, comparative biology and taxonomic classification.</title>
        <authorList>
            <person name="Goeker M."/>
        </authorList>
    </citation>
    <scope>NUCLEOTIDE SEQUENCE [LARGE SCALE GENOMIC DNA]</scope>
    <source>
        <strain evidence="3 4">DSM 4134</strain>
    </source>
</reference>
<dbReference type="InterPro" id="IPR017853">
    <property type="entry name" value="GH"/>
</dbReference>
<dbReference type="InterPro" id="IPR032091">
    <property type="entry name" value="Malt_amylase-like_C"/>
</dbReference>
<dbReference type="Pfam" id="PF16657">
    <property type="entry name" value="Malt_amylase_C"/>
    <property type="match status" value="1"/>
</dbReference>
<evidence type="ECO:0000259" key="2">
    <source>
        <dbReference type="SMART" id="SM00642"/>
    </source>
</evidence>
<dbReference type="AlphaFoldDB" id="A0A3D9L1D7"/>
<dbReference type="Gene3D" id="2.60.40.1180">
    <property type="entry name" value="Golgi alpha-mannosidase II"/>
    <property type="match status" value="1"/>
</dbReference>
<dbReference type="SUPFAM" id="SSF51011">
    <property type="entry name" value="Glycosyl hydrolase domain"/>
    <property type="match status" value="1"/>
</dbReference>
<name>A0A3D9L1D7_MARFU</name>
<proteinExistence type="predicted"/>
<evidence type="ECO:0000313" key="4">
    <source>
        <dbReference type="Proteomes" id="UP000256779"/>
    </source>
</evidence>
<comment type="caution">
    <text evidence="3">The sequence shown here is derived from an EMBL/GenBank/DDBJ whole genome shotgun (WGS) entry which is preliminary data.</text>
</comment>
<dbReference type="GO" id="GO:0005975">
    <property type="term" value="P:carbohydrate metabolic process"/>
    <property type="evidence" value="ECO:0007669"/>
    <property type="project" value="InterPro"/>
</dbReference>
<evidence type="ECO:0000256" key="1">
    <source>
        <dbReference type="SAM" id="SignalP"/>
    </source>
</evidence>
<dbReference type="OrthoDB" id="9806009at2"/>
<gene>
    <name evidence="3" type="ORF">C7460_1119</name>
</gene>
<sequence length="440" mass="49228">MIGANRAIGMLGLLTALFFTACTSRQQTPVGAFPEWAKDAVVYQVNVQDFTPEGTFKALELHLPRLQNLGVEMLWLSPVFPVGDNPRANFYGPQSLMTSHDGVNPAYGTDEDFRALVRAAQGKGMRVMLTWEAQCASSEHPLVVEHPEWFLGEDSLQAKGLALFDLSVPEVIQFQVQRMQHWVQSFEVDGFYFQHAGQLPPDFWTAYRDGVAKMKPLLTIADVLTDANRSFLHVADENQVLVTARNALEGKLLRKTLAQQFQAASTVPYSLNYTSSMLINARQGTVFERLGASAKLWAAYTQLKPGMPMVYSGQEVGLKVSLSESEKDTIAWGDHPFNSFYDRLHKLRKDHPALWLTAEKSVTLMRTSADDQVIAYLHSSGNNHVLGVFNFTDKSVDFKLLDSFPSGRYKSFNSRASISLEQQDTLQLGPYGFEIYTLKP</sequence>
<feature type="signal peptide" evidence="1">
    <location>
        <begin position="1"/>
        <end position="21"/>
    </location>
</feature>
<keyword evidence="1" id="KW-0732">Signal</keyword>
<dbReference type="SUPFAM" id="SSF51445">
    <property type="entry name" value="(Trans)glycosidases"/>
    <property type="match status" value="1"/>
</dbReference>
<dbReference type="RefSeq" id="WP_115868400.1">
    <property type="nucleotide sequence ID" value="NZ_QREG01000011.1"/>
</dbReference>
<dbReference type="Gene3D" id="3.20.20.80">
    <property type="entry name" value="Glycosidases"/>
    <property type="match status" value="1"/>
</dbReference>
<protein>
    <submittedName>
        <fullName evidence="3">Maltogenic amylase</fullName>
    </submittedName>
</protein>
<dbReference type="PANTHER" id="PTHR10357">
    <property type="entry name" value="ALPHA-AMYLASE FAMILY MEMBER"/>
    <property type="match status" value="1"/>
</dbReference>
<dbReference type="EMBL" id="QREG01000011">
    <property type="protein sequence ID" value="RED97868.1"/>
    <property type="molecule type" value="Genomic_DNA"/>
</dbReference>
<dbReference type="SMART" id="SM00642">
    <property type="entry name" value="Aamy"/>
    <property type="match status" value="1"/>
</dbReference>
<dbReference type="Pfam" id="PF00128">
    <property type="entry name" value="Alpha-amylase"/>
    <property type="match status" value="1"/>
</dbReference>
<evidence type="ECO:0000313" key="3">
    <source>
        <dbReference type="EMBL" id="RED97868.1"/>
    </source>
</evidence>
<dbReference type="Proteomes" id="UP000256779">
    <property type="component" value="Unassembled WGS sequence"/>
</dbReference>
<accession>A0A3D9L1D7</accession>
<keyword evidence="4" id="KW-1185">Reference proteome</keyword>
<feature type="chain" id="PRO_5017559462" evidence="1">
    <location>
        <begin position="22"/>
        <end position="440"/>
    </location>
</feature>
<feature type="domain" description="Glycosyl hydrolase family 13 catalytic" evidence="2">
    <location>
        <begin position="44"/>
        <end position="348"/>
    </location>
</feature>
<dbReference type="InterPro" id="IPR006047">
    <property type="entry name" value="GH13_cat_dom"/>
</dbReference>
<organism evidence="3 4">
    <name type="scientific">Marinoscillum furvescens DSM 4134</name>
    <dbReference type="NCBI Taxonomy" id="1122208"/>
    <lineage>
        <taxon>Bacteria</taxon>
        <taxon>Pseudomonadati</taxon>
        <taxon>Bacteroidota</taxon>
        <taxon>Cytophagia</taxon>
        <taxon>Cytophagales</taxon>
        <taxon>Reichenbachiellaceae</taxon>
        <taxon>Marinoscillum</taxon>
    </lineage>
</organism>